<name>A0ABU8UPW6_9ACTN</name>
<organism evidence="1 2">
    <name type="scientific">Streptomyces machairae</name>
    <dbReference type="NCBI Taxonomy" id="3134109"/>
    <lineage>
        <taxon>Bacteria</taxon>
        <taxon>Bacillati</taxon>
        <taxon>Actinomycetota</taxon>
        <taxon>Actinomycetes</taxon>
        <taxon>Kitasatosporales</taxon>
        <taxon>Streptomycetaceae</taxon>
        <taxon>Streptomyces</taxon>
    </lineage>
</organism>
<sequence>MTEPSPELTAVHDRAVAARAAVARYDREVRRLAGAHQDLSSTLELHRLRAARYFGDEDRRLAELHAPAARALQTVPIDLAAVRRTVGRYVDEVNRRIEEG</sequence>
<reference evidence="1 2" key="1">
    <citation type="submission" date="2024-03" db="EMBL/GenBank/DDBJ databases">
        <title>Novel Streptomyces species of biotechnological and ecological value are a feature of Machair soil.</title>
        <authorList>
            <person name="Prole J.R."/>
            <person name="Goodfellow M."/>
            <person name="Allenby N."/>
            <person name="Ward A.C."/>
        </authorList>
    </citation>
    <scope>NUCLEOTIDE SEQUENCE [LARGE SCALE GENOMIC DNA]</scope>
    <source>
        <strain evidence="1 2">MS1.AVA.1</strain>
    </source>
</reference>
<comment type="caution">
    <text evidence="1">The sequence shown here is derived from an EMBL/GenBank/DDBJ whole genome shotgun (WGS) entry which is preliminary data.</text>
</comment>
<accession>A0ABU8UPW6</accession>
<proteinExistence type="predicted"/>
<protein>
    <submittedName>
        <fullName evidence="1">Uncharacterized protein</fullName>
    </submittedName>
</protein>
<dbReference type="Proteomes" id="UP001376459">
    <property type="component" value="Unassembled WGS sequence"/>
</dbReference>
<evidence type="ECO:0000313" key="2">
    <source>
        <dbReference type="Proteomes" id="UP001376459"/>
    </source>
</evidence>
<keyword evidence="2" id="KW-1185">Reference proteome</keyword>
<evidence type="ECO:0000313" key="1">
    <source>
        <dbReference type="EMBL" id="MEJ8670949.1"/>
    </source>
</evidence>
<dbReference type="EMBL" id="JBBKAK010000001">
    <property type="protein sequence ID" value="MEJ8670949.1"/>
    <property type="molecule type" value="Genomic_DNA"/>
</dbReference>
<gene>
    <name evidence="1" type="ORF">WKI71_28795</name>
</gene>